<evidence type="ECO:0000256" key="1">
    <source>
        <dbReference type="SAM" id="MobiDB-lite"/>
    </source>
</evidence>
<organism evidence="2 3">
    <name type="scientific">Rhizobium etli bv. mimosae str. IE4771</name>
    <dbReference type="NCBI Taxonomy" id="1432050"/>
    <lineage>
        <taxon>Bacteria</taxon>
        <taxon>Pseudomonadati</taxon>
        <taxon>Pseudomonadota</taxon>
        <taxon>Alphaproteobacteria</taxon>
        <taxon>Hyphomicrobiales</taxon>
        <taxon>Rhizobiaceae</taxon>
        <taxon>Rhizobium/Agrobacterium group</taxon>
        <taxon>Rhizobium</taxon>
    </lineage>
</organism>
<protein>
    <submittedName>
        <fullName evidence="2">Uncharacterized protein</fullName>
    </submittedName>
</protein>
<dbReference type="Proteomes" id="UP000027180">
    <property type="component" value="Chromosome"/>
</dbReference>
<feature type="compositionally biased region" description="Basic and acidic residues" evidence="1">
    <location>
        <begin position="1"/>
        <end position="13"/>
    </location>
</feature>
<dbReference type="HOGENOM" id="CLU_3029208_0_0_5"/>
<evidence type="ECO:0000313" key="3">
    <source>
        <dbReference type="Proteomes" id="UP000027180"/>
    </source>
</evidence>
<dbReference type="EMBL" id="CP006986">
    <property type="protein sequence ID" value="AIC25658.1"/>
    <property type="molecule type" value="Genomic_DNA"/>
</dbReference>
<feature type="region of interest" description="Disordered" evidence="1">
    <location>
        <begin position="1"/>
        <end position="42"/>
    </location>
</feature>
<dbReference type="KEGG" id="rei:IE4771_CH00497"/>
<sequence>MIDIIKMTDDNRGRTGGSMADGNGEDGGGAHRETMFSPASTGIGKVLKRAGEMME</sequence>
<proteinExistence type="predicted"/>
<evidence type="ECO:0000313" key="2">
    <source>
        <dbReference type="EMBL" id="AIC25658.1"/>
    </source>
</evidence>
<dbReference type="AlphaFoldDB" id="A0A060HRZ5"/>
<name>A0A060HRZ5_RHIET</name>
<gene>
    <name evidence="2" type="ORF">IE4771_CH00497</name>
</gene>
<accession>A0A060HRZ5</accession>
<reference evidence="2 3" key="1">
    <citation type="submission" date="2013-12" db="EMBL/GenBank/DDBJ databases">
        <title>Complete genome sequence of Rhizobium etli bv. mimosae IE4771.</title>
        <authorList>
            <person name="Bustos P."/>
            <person name="Santamaria R.I."/>
            <person name="Lozano L."/>
            <person name="Ormeno-Orrillo E."/>
            <person name="Rogel M.A."/>
            <person name="Romero D."/>
            <person name="Cevallos M.A."/>
            <person name="Martinez-Romero E."/>
            <person name="Gonzalez V."/>
        </authorList>
    </citation>
    <scope>NUCLEOTIDE SEQUENCE [LARGE SCALE GENOMIC DNA]</scope>
    <source>
        <strain evidence="2 3">IE4771</strain>
    </source>
</reference>